<gene>
    <name evidence="3" type="primary">LOC106072762</name>
</gene>
<name>A0A9U8EIK9_BIOGL</name>
<evidence type="ECO:0000313" key="2">
    <source>
        <dbReference type="Proteomes" id="UP001165740"/>
    </source>
</evidence>
<evidence type="ECO:0000256" key="1">
    <source>
        <dbReference type="SAM" id="MobiDB-lite"/>
    </source>
</evidence>
<feature type="region of interest" description="Disordered" evidence="1">
    <location>
        <begin position="808"/>
        <end position="829"/>
    </location>
</feature>
<dbReference type="KEGG" id="bgt:106072762"/>
<dbReference type="PANTHER" id="PTHR33977">
    <property type="entry name" value="ZINC ION BINDING PROTEIN"/>
    <property type="match status" value="1"/>
</dbReference>
<dbReference type="Gene3D" id="3.40.395.10">
    <property type="entry name" value="Adenoviral Proteinase, Chain A"/>
    <property type="match status" value="1"/>
</dbReference>
<accession>A0A9U8EIK9</accession>
<protein>
    <submittedName>
        <fullName evidence="3">Uncharacterized protein LOC106072762 isoform X1</fullName>
    </submittedName>
</protein>
<dbReference type="Proteomes" id="UP001165740">
    <property type="component" value="Chromosome 1"/>
</dbReference>
<dbReference type="RefSeq" id="XP_013088663.2">
    <property type="nucleotide sequence ID" value="XM_013233209.2"/>
</dbReference>
<reference evidence="3" key="1">
    <citation type="submission" date="2025-08" db="UniProtKB">
        <authorList>
            <consortium name="RefSeq"/>
        </authorList>
    </citation>
    <scope>IDENTIFICATION</scope>
</reference>
<dbReference type="AlphaFoldDB" id="A0A9U8EIK9"/>
<evidence type="ECO:0000313" key="3">
    <source>
        <dbReference type="RefSeq" id="XP_013088663.2"/>
    </source>
</evidence>
<feature type="compositionally biased region" description="Low complexity" evidence="1">
    <location>
        <begin position="808"/>
        <end position="820"/>
    </location>
</feature>
<dbReference type="GeneID" id="106072762"/>
<keyword evidence="2" id="KW-1185">Reference proteome</keyword>
<organism evidence="2 3">
    <name type="scientific">Biomphalaria glabrata</name>
    <name type="common">Bloodfluke planorb</name>
    <name type="synonym">Freshwater snail</name>
    <dbReference type="NCBI Taxonomy" id="6526"/>
    <lineage>
        <taxon>Eukaryota</taxon>
        <taxon>Metazoa</taxon>
        <taxon>Spiralia</taxon>
        <taxon>Lophotrochozoa</taxon>
        <taxon>Mollusca</taxon>
        <taxon>Gastropoda</taxon>
        <taxon>Heterobranchia</taxon>
        <taxon>Euthyneura</taxon>
        <taxon>Panpulmonata</taxon>
        <taxon>Hygrophila</taxon>
        <taxon>Lymnaeoidea</taxon>
        <taxon>Planorbidae</taxon>
        <taxon>Biomphalaria</taxon>
    </lineage>
</organism>
<sequence length="867" mass="99189">MELCTTMIEESAGSECVVIDIEDNDLNDQPGPVRLVHNPSACEFEAQWFEQPFNKPSDQVVCSDIPEKYLKGFKDLIWNQPHDRMVPGYGMTPKELACVSSDGRKGWLVTSHFYWLSRCINQQQNHTCFFVLDPTIKTMSLQKLLGSKSAQDVKRVIFVMSVGRQDDGVVFLGTDKTPGDHWSMAVVEISTGLLSYCDTLGWQQPEMLFSCIINYTQFFGLAQTSQLKLRMAHEPNTEQHECTPVCTNYPLQTCSDVCGVIAMICIAVAVLDKDLFELMMKPINKNFNLYLTDPTEFSTYLRHVIIYWIASNKIDITRISLKPNFDPNRPATKLTNVLKRKLEQSINGDATSPKRYMGLLNHCSINEYILEAFRNKESSPKILSEIVSKLGTYCKVKEANAKRLSSLYAGFTLNTNILRSKEDRVSTRSYLSELVQLDKESPIILFKNKGSEMQQLEKEDIVVAIQSPFQKEMMQIYGTKCLCVDWPKNKEAKYTVLTLLVFVNGTEELPVAWLVCNRITEYTISLFFKMLHSNVGNLQTSVFIGDCGGTLHSLWVQHFPKPGKKMFCSWEVQHLFHSQLDISISDVKIKSQIKDFLNALFYITNAQAFEVYVLALLLALKPHKKLCEYLKSKFISDSKEKFWASCYRHLPEYHYVPFTEPFTVTMKTLDIFSKMELKRMDIYVHVLLQLNRFLENKLYIMTCQPNLLKAVEDLKMKHEQPLNDIDLYQSPSGDEWYIPATEKSDAISIIDSGISTCLCPLKCDYCKICVHRYICTCVDYIMRPGSCKHIHFIQNFKLVNRALQDSVSEDSPSVSSPSDPNTANCTPGSAKKLKNQIQHELHLLKKKISKTTDPKKLHDIFSILHDV</sequence>
<dbReference type="OrthoDB" id="10031901at2759"/>
<proteinExistence type="predicted"/>
<dbReference type="PANTHER" id="PTHR33977:SF1">
    <property type="entry name" value="ZINC ION BINDING PROTEIN"/>
    <property type="match status" value="1"/>
</dbReference>
<dbReference type="OMA" id="HEQHICT"/>